<gene>
    <name evidence="3" type="ORF">A3Q24_01615</name>
</gene>
<keyword evidence="3" id="KW-0378">Hydrolase</keyword>
<reference evidence="3 4" key="1">
    <citation type="submission" date="2017-05" db="EMBL/GenBank/DDBJ databases">
        <title>Lactobacillus johnsonii from commercial turkeys.</title>
        <authorList>
            <person name="Johnson T.J."/>
            <person name="Youmans B."/>
        </authorList>
    </citation>
    <scope>NUCLEOTIDE SEQUENCE [LARGE SCALE GENOMIC DNA]</scope>
    <source>
        <strain evidence="3 4">UMNLJ114</strain>
    </source>
</reference>
<dbReference type="Gene3D" id="3.40.710.10">
    <property type="entry name" value="DD-peptidase/beta-lactamase superfamily"/>
    <property type="match status" value="1"/>
</dbReference>
<dbReference type="InterPro" id="IPR012338">
    <property type="entry name" value="Beta-lactam/transpept-like"/>
</dbReference>
<dbReference type="AlphaFoldDB" id="A0A267MCP4"/>
<evidence type="ECO:0000313" key="3">
    <source>
        <dbReference type="EMBL" id="PAB56583.1"/>
    </source>
</evidence>
<evidence type="ECO:0000259" key="2">
    <source>
        <dbReference type="Pfam" id="PF00144"/>
    </source>
</evidence>
<keyword evidence="1" id="KW-0472">Membrane</keyword>
<dbReference type="InterPro" id="IPR050491">
    <property type="entry name" value="AmpC-like"/>
</dbReference>
<comment type="caution">
    <text evidence="3">The sequence shown here is derived from an EMBL/GenBank/DDBJ whole genome shotgun (WGS) entry which is preliminary data.</text>
</comment>
<name>A0A267MCP4_LACJH</name>
<keyword evidence="1" id="KW-0812">Transmembrane</keyword>
<accession>A0A267MCP4</accession>
<proteinExistence type="predicted"/>
<sequence length="343" mass="39270">MHHLKKFVLYTIMALCAFSLLLFVIPTDKMSPGSRNTPKDLKSYMKFHHINGVMLVSGKDGTPVVVENNETATKGKIVKANQLFPTASLQKIITGAGIYQLQQKKQLNWNTPLSKYFPQVPGSSNITIRELMNHTSGLINNARPSAPLKNQQEQIAYMLDHMQYDHLHTWDYQDVDYELLAAIISRESKLTYNNYIQKQFAKSLNLNQIKDFSEVNKKEIPQPLNENVSWHTVTVTTSSDFGAGNLFISPNDYWKFVYSEVLKDPKMINQFSQQTKGQEVAYFGGVYFKGNVIRAEGSIPGYNSCFVADYKTKQMIMLFSNNIDYLTLKRTSDYILHHYYGEL</sequence>
<dbReference type="PANTHER" id="PTHR46825">
    <property type="entry name" value="D-ALANYL-D-ALANINE-CARBOXYPEPTIDASE/ENDOPEPTIDASE AMPH"/>
    <property type="match status" value="1"/>
</dbReference>
<organism evidence="3 4">
    <name type="scientific">Lactobacillus johnsonii</name>
    <dbReference type="NCBI Taxonomy" id="33959"/>
    <lineage>
        <taxon>Bacteria</taxon>
        <taxon>Bacillati</taxon>
        <taxon>Bacillota</taxon>
        <taxon>Bacilli</taxon>
        <taxon>Lactobacillales</taxon>
        <taxon>Lactobacillaceae</taxon>
        <taxon>Lactobacillus</taxon>
    </lineage>
</organism>
<protein>
    <submittedName>
        <fullName evidence="3">Serine hydrolase</fullName>
    </submittedName>
</protein>
<feature type="domain" description="Beta-lactamase-related" evidence="2">
    <location>
        <begin position="42"/>
        <end position="321"/>
    </location>
</feature>
<dbReference type="InterPro" id="IPR001466">
    <property type="entry name" value="Beta-lactam-related"/>
</dbReference>
<evidence type="ECO:0000256" key="1">
    <source>
        <dbReference type="SAM" id="Phobius"/>
    </source>
</evidence>
<feature type="transmembrane region" description="Helical" evidence="1">
    <location>
        <begin position="7"/>
        <end position="25"/>
    </location>
</feature>
<dbReference type="GO" id="GO:0016787">
    <property type="term" value="F:hydrolase activity"/>
    <property type="evidence" value="ECO:0007669"/>
    <property type="project" value="UniProtKB-KW"/>
</dbReference>
<dbReference type="Proteomes" id="UP000216008">
    <property type="component" value="Unassembled WGS sequence"/>
</dbReference>
<evidence type="ECO:0000313" key="4">
    <source>
        <dbReference type="Proteomes" id="UP000216008"/>
    </source>
</evidence>
<keyword evidence="1" id="KW-1133">Transmembrane helix</keyword>
<dbReference type="PANTHER" id="PTHR46825:SF9">
    <property type="entry name" value="BETA-LACTAMASE-RELATED DOMAIN-CONTAINING PROTEIN"/>
    <property type="match status" value="1"/>
</dbReference>
<dbReference type="Pfam" id="PF00144">
    <property type="entry name" value="Beta-lactamase"/>
    <property type="match status" value="1"/>
</dbReference>
<dbReference type="SUPFAM" id="SSF56601">
    <property type="entry name" value="beta-lactamase/transpeptidase-like"/>
    <property type="match status" value="1"/>
</dbReference>
<dbReference type="RefSeq" id="WP_095182544.1">
    <property type="nucleotide sequence ID" value="NZ_NIBD01000009.1"/>
</dbReference>
<dbReference type="EMBL" id="NIBD01000009">
    <property type="protein sequence ID" value="PAB56583.1"/>
    <property type="molecule type" value="Genomic_DNA"/>
</dbReference>